<evidence type="ECO:0000259" key="2">
    <source>
        <dbReference type="Pfam" id="PF14451"/>
    </source>
</evidence>
<name>X1CWJ9_9ZZZZ</name>
<dbReference type="PANTHER" id="PTHR39081">
    <property type="entry name" value="MUT7-C DOMAIN-CONTAINING PROTEIN"/>
    <property type="match status" value="1"/>
</dbReference>
<gene>
    <name evidence="3" type="ORF">S01H4_37069</name>
</gene>
<protein>
    <recommendedName>
        <fullName evidence="4">Ubiquitin Mut7-C domain-containing protein</fullName>
    </recommendedName>
</protein>
<dbReference type="AlphaFoldDB" id="X1CWJ9"/>
<reference evidence="3" key="1">
    <citation type="journal article" date="2014" name="Front. Microbiol.">
        <title>High frequency of phylogenetically diverse reductive dehalogenase-homologous genes in deep subseafloor sedimentary metagenomes.</title>
        <authorList>
            <person name="Kawai M."/>
            <person name="Futagami T."/>
            <person name="Toyoda A."/>
            <person name="Takaki Y."/>
            <person name="Nishi S."/>
            <person name="Hori S."/>
            <person name="Arai W."/>
            <person name="Tsubouchi T."/>
            <person name="Morono Y."/>
            <person name="Uchiyama I."/>
            <person name="Ito T."/>
            <person name="Fujiyama A."/>
            <person name="Inagaki F."/>
            <person name="Takami H."/>
        </authorList>
    </citation>
    <scope>NUCLEOTIDE SEQUENCE</scope>
    <source>
        <strain evidence="3">Expedition CK06-06</strain>
    </source>
</reference>
<dbReference type="EMBL" id="BART01019877">
    <property type="protein sequence ID" value="GAG97337.1"/>
    <property type="molecule type" value="Genomic_DNA"/>
</dbReference>
<dbReference type="PANTHER" id="PTHR39081:SF1">
    <property type="entry name" value="MUT7-C RNASE DOMAIN-CONTAINING PROTEIN"/>
    <property type="match status" value="1"/>
</dbReference>
<proteinExistence type="predicted"/>
<dbReference type="InterPro" id="IPR027798">
    <property type="entry name" value="Ub_Mut7C"/>
</dbReference>
<organism evidence="3">
    <name type="scientific">marine sediment metagenome</name>
    <dbReference type="NCBI Taxonomy" id="412755"/>
    <lineage>
        <taxon>unclassified sequences</taxon>
        <taxon>metagenomes</taxon>
        <taxon>ecological metagenomes</taxon>
    </lineage>
</organism>
<comment type="caution">
    <text evidence="3">The sequence shown here is derived from an EMBL/GenBank/DDBJ whole genome shotgun (WGS) entry which is preliminary data.</text>
</comment>
<dbReference type="InterPro" id="IPR002782">
    <property type="entry name" value="Mut7-C_RNAse_dom"/>
</dbReference>
<sequence>MCLDKIQLLSCEFNGNPSIKHLIESFGIPHPEVGLILVNERSVDFSYQVQPGDEALIYPASPDLDRLSGLFLEGNLTIEPRFILDNHLGKLATYLRILGFDANYHNDYQDDELAKVTVDEDRILLTRDR</sequence>
<dbReference type="Pfam" id="PF14451">
    <property type="entry name" value="Ub-Mut7C"/>
    <property type="match status" value="1"/>
</dbReference>
<feature type="domain" description="Mut7-C RNAse" evidence="1">
    <location>
        <begin position="80"/>
        <end position="129"/>
    </location>
</feature>
<feature type="domain" description="Ubiquitin Mut7-C" evidence="2">
    <location>
        <begin position="6"/>
        <end position="62"/>
    </location>
</feature>
<evidence type="ECO:0000259" key="1">
    <source>
        <dbReference type="Pfam" id="PF01927"/>
    </source>
</evidence>
<dbReference type="Pfam" id="PF01927">
    <property type="entry name" value="Mut7-C"/>
    <property type="match status" value="1"/>
</dbReference>
<accession>X1CWJ9</accession>
<dbReference type="InterPro" id="IPR016155">
    <property type="entry name" value="Mopterin_synth/thiamin_S_b"/>
</dbReference>
<evidence type="ECO:0008006" key="4">
    <source>
        <dbReference type="Google" id="ProtNLM"/>
    </source>
</evidence>
<feature type="non-terminal residue" evidence="3">
    <location>
        <position position="129"/>
    </location>
</feature>
<dbReference type="SUPFAM" id="SSF54285">
    <property type="entry name" value="MoaD/ThiS"/>
    <property type="match status" value="1"/>
</dbReference>
<evidence type="ECO:0000313" key="3">
    <source>
        <dbReference type="EMBL" id="GAG97337.1"/>
    </source>
</evidence>